<organism evidence="7 8">
    <name type="scientific">Parasynechococcus marenigrum (strain WH8102)</name>
    <dbReference type="NCBI Taxonomy" id="84588"/>
    <lineage>
        <taxon>Bacteria</taxon>
        <taxon>Bacillati</taxon>
        <taxon>Cyanobacteriota</taxon>
        <taxon>Cyanophyceae</taxon>
        <taxon>Synechococcales</taxon>
        <taxon>Prochlorococcaceae</taxon>
        <taxon>Parasynechococcus</taxon>
        <taxon>Parasynechococcus marenigrum</taxon>
    </lineage>
</organism>
<comment type="subcellular location">
    <subcellularLocation>
        <location evidence="1">Cell membrane</location>
        <topology evidence="1">Multi-pass membrane protein</topology>
    </subcellularLocation>
</comment>
<feature type="transmembrane region" description="Helical" evidence="6">
    <location>
        <begin position="42"/>
        <end position="66"/>
    </location>
</feature>
<gene>
    <name evidence="7" type="ordered locus">SYNW1801</name>
</gene>
<dbReference type="GO" id="GO:0005886">
    <property type="term" value="C:plasma membrane"/>
    <property type="evidence" value="ECO:0007669"/>
    <property type="project" value="UniProtKB-SubCell"/>
</dbReference>
<evidence type="ECO:0000313" key="8">
    <source>
        <dbReference type="Proteomes" id="UP000001422"/>
    </source>
</evidence>
<evidence type="ECO:0000313" key="7">
    <source>
        <dbReference type="EMBL" id="CAE08316.1"/>
    </source>
</evidence>
<protein>
    <recommendedName>
        <fullName evidence="9">Glycosyltransferase 2 family protein</fullName>
    </recommendedName>
</protein>
<evidence type="ECO:0000256" key="4">
    <source>
        <dbReference type="ARBA" id="ARBA00022989"/>
    </source>
</evidence>
<keyword evidence="5 6" id="KW-0472">Membrane</keyword>
<feature type="transmembrane region" description="Helical" evidence="6">
    <location>
        <begin position="229"/>
        <end position="250"/>
    </location>
</feature>
<dbReference type="AlphaFoldDB" id="Q7U5A6"/>
<dbReference type="KEGG" id="syw:SYNW1801"/>
<feature type="transmembrane region" description="Helical" evidence="6">
    <location>
        <begin position="112"/>
        <end position="135"/>
    </location>
</feature>
<keyword evidence="8" id="KW-1185">Reference proteome</keyword>
<evidence type="ECO:0000256" key="5">
    <source>
        <dbReference type="ARBA" id="ARBA00023136"/>
    </source>
</evidence>
<keyword evidence="3 6" id="KW-0812">Transmembrane</keyword>
<evidence type="ECO:0000256" key="6">
    <source>
        <dbReference type="SAM" id="Phobius"/>
    </source>
</evidence>
<dbReference type="eggNOG" id="COG0392">
    <property type="taxonomic scope" value="Bacteria"/>
</dbReference>
<sequence>MVIRSLLKPKLWITLASLAFFAVALVHQGEQLRQINLESTGWWLLLLGLGLTCLSILINGLAWRVLLDWLGQRPPGLALVPLFVRSNLLKYLPGGIWHLVERVRVLRPAMGAGPALAGVILDPLLIVAAASLLLLAGGWQDGLLLLAPLPSLVLLLPRLREPVLQRLERSKAAQLQTAVSGDLPVDGSGRGGAPWWPLAAQVVFVLIRFAGFACCLAAFDLMPPAVPQWLAGFALAYAVGLVVPGAPGGLGVFEATLLLRLGSSVDEASLLAVVLSYRVISTVADLLAAAVLAADQALMQRLHPAP</sequence>
<dbReference type="EMBL" id="BX569693">
    <property type="protein sequence ID" value="CAE08316.1"/>
    <property type="molecule type" value="Genomic_DNA"/>
</dbReference>
<keyword evidence="4 6" id="KW-1133">Transmembrane helix</keyword>
<keyword evidence="2" id="KW-1003">Cell membrane</keyword>
<dbReference type="STRING" id="84588.SYNW1801"/>
<evidence type="ECO:0000256" key="1">
    <source>
        <dbReference type="ARBA" id="ARBA00004651"/>
    </source>
</evidence>
<feature type="transmembrane region" description="Helical" evidence="6">
    <location>
        <begin position="198"/>
        <end position="222"/>
    </location>
</feature>
<evidence type="ECO:0008006" key="9">
    <source>
        <dbReference type="Google" id="ProtNLM"/>
    </source>
</evidence>
<accession>Q7U5A6</accession>
<reference evidence="7 8" key="1">
    <citation type="journal article" date="2003" name="Nature">
        <title>The genome of a motile marine Synechococcus.</title>
        <authorList>
            <person name="Palenik B."/>
            <person name="Brahamsha B."/>
            <person name="Larimer F."/>
            <person name="Land M."/>
            <person name="Hauser L."/>
            <person name="Chain P."/>
            <person name="Lamerdin J."/>
            <person name="Regala W."/>
            <person name="Allen E.A."/>
            <person name="McCarren J."/>
            <person name="Paulsen I."/>
            <person name="Dufresne A."/>
            <person name="Partensky F."/>
            <person name="Webb E."/>
            <person name="Waterbury J."/>
        </authorList>
    </citation>
    <scope>NUCLEOTIDE SEQUENCE [LARGE SCALE GENOMIC DNA]</scope>
    <source>
        <strain evidence="7 8">WH8102</strain>
    </source>
</reference>
<dbReference type="RefSeq" id="WP_011128661.1">
    <property type="nucleotide sequence ID" value="NC_005070.1"/>
</dbReference>
<name>Q7U5A6_PARMW</name>
<feature type="transmembrane region" description="Helical" evidence="6">
    <location>
        <begin position="270"/>
        <end position="294"/>
    </location>
</feature>
<dbReference type="Pfam" id="PF03706">
    <property type="entry name" value="LPG_synthase_TM"/>
    <property type="match status" value="1"/>
</dbReference>
<dbReference type="HOGENOM" id="CLU_051659_0_0_3"/>
<dbReference type="InterPro" id="IPR022791">
    <property type="entry name" value="L-PG_synthase/AglD"/>
</dbReference>
<proteinExistence type="predicted"/>
<evidence type="ECO:0000256" key="3">
    <source>
        <dbReference type="ARBA" id="ARBA00022692"/>
    </source>
</evidence>
<evidence type="ECO:0000256" key="2">
    <source>
        <dbReference type="ARBA" id="ARBA00022475"/>
    </source>
</evidence>
<dbReference type="Proteomes" id="UP000001422">
    <property type="component" value="Chromosome"/>
</dbReference>